<dbReference type="Gene3D" id="3.90.1170.30">
    <property type="entry name" value="Pyrimidine nucleoside phosphorylase-like, C-terminal domain"/>
    <property type="match status" value="1"/>
</dbReference>
<proteinExistence type="inferred from homology"/>
<reference evidence="7" key="1">
    <citation type="submission" date="2014-09" db="EMBL/GenBank/DDBJ databases">
        <authorList>
            <person name="Gomez-Valero L."/>
        </authorList>
    </citation>
    <scope>NUCLEOTIDE SEQUENCE [LARGE SCALE GENOMIC DNA]</scope>
    <source>
        <strain evidence="7">ATCC700992</strain>
        <plasmid evidence="7">LLAP10_pA</plasmid>
    </source>
</reference>
<gene>
    <name evidence="6" type="ORF">LFA_pA0020</name>
</gene>
<dbReference type="InterPro" id="IPR013102">
    <property type="entry name" value="PYNP_C"/>
</dbReference>
<accession>A0A098G9F0</accession>
<dbReference type="SUPFAM" id="SSF54680">
    <property type="entry name" value="Pyrimidine nucleoside phosphorylase C-terminal domain"/>
    <property type="match status" value="1"/>
</dbReference>
<dbReference type="AlphaFoldDB" id="A0A098G9F0"/>
<dbReference type="EMBL" id="LN614828">
    <property type="protein sequence ID" value="CEG59129.1"/>
    <property type="molecule type" value="Genomic_DNA"/>
</dbReference>
<sequence length="505" mass="53980">MNTTHAALTLTHIGINSSKMAIIYMREDCHICRSEGFVAEARVEVTLNNQTIIATINTTEMTSNLLKPGEASLSSYAWDLLSAKIGDKISIAHPKPLDSLSSIRSKLYGNKLKTEEINHIVADVVTGQLSDVQIAMFLAGSAGSRLSTNEILDLTNAMVQTGKKLHWPSPFIVDKHCVGGLPGNRTTLIVVPIVAAFGLMMPKTSSRAITSPAGTADTMEVFAPVNLDIKTMQKVVEQEHGCIAWGGAVALSPADDLLIRIERSIDLDSEGQMVASILSKKIAAGSTHIVIDIPIGPTAKVRTMEQATALKNTLERIAKEFSIQLNSVFTDGTQPVGRGIGPALEARDVFSVLSCHPSAPQDLRDRALTLAGHLLEFSPEVVSGTGKQLAESLLNSGKALTKFEAICQAQGGFFDIPSAPYTQTIESTQTGKVTSIDNRLIARLAKLAGAPKSKAAGVELLAPLNTNVEKGQPLLIVHAETQGELDYALAFHRQGHPVIHIEESP</sequence>
<dbReference type="Pfam" id="PF00591">
    <property type="entry name" value="Glycos_transf_3"/>
    <property type="match status" value="1"/>
</dbReference>
<evidence type="ECO:0000313" key="7">
    <source>
        <dbReference type="Proteomes" id="UP000032430"/>
    </source>
</evidence>
<dbReference type="SUPFAM" id="SSF47648">
    <property type="entry name" value="Nucleoside phosphorylase/phosphoribosyltransferase N-terminal domain"/>
    <property type="match status" value="1"/>
</dbReference>
<dbReference type="GO" id="GO:0009032">
    <property type="term" value="F:thymidine phosphorylase activity"/>
    <property type="evidence" value="ECO:0007669"/>
    <property type="project" value="UniProtKB-UniRule"/>
</dbReference>
<protein>
    <recommendedName>
        <fullName evidence="4">Putative thymidine phosphorylase</fullName>
        <ecNumber evidence="4">2.4.2.4</ecNumber>
    </recommendedName>
    <alternativeName>
        <fullName evidence="4">TdRPase</fullName>
    </alternativeName>
</protein>
<comment type="similarity">
    <text evidence="4">Belongs to the thymidine/pyrimidine-nucleoside phosphorylase family. Type 2 subfamily.</text>
</comment>
<organism evidence="6 7">
    <name type="scientific">Legionella fallonii LLAP-10</name>
    <dbReference type="NCBI Taxonomy" id="1212491"/>
    <lineage>
        <taxon>Bacteria</taxon>
        <taxon>Pseudomonadati</taxon>
        <taxon>Pseudomonadota</taxon>
        <taxon>Gammaproteobacteria</taxon>
        <taxon>Legionellales</taxon>
        <taxon>Legionellaceae</taxon>
        <taxon>Legionella</taxon>
    </lineage>
</organism>
<dbReference type="NCBIfam" id="TIGR02645">
    <property type="entry name" value="ARCH_P_rylase"/>
    <property type="match status" value="1"/>
</dbReference>
<dbReference type="RefSeq" id="WP_045097750.1">
    <property type="nucleotide sequence ID" value="NZ_LN614828.1"/>
</dbReference>
<dbReference type="InterPro" id="IPR036320">
    <property type="entry name" value="Glycosyl_Trfase_fam3_N_dom_sf"/>
</dbReference>
<evidence type="ECO:0000256" key="2">
    <source>
        <dbReference type="ARBA" id="ARBA00022679"/>
    </source>
</evidence>
<dbReference type="HOGENOM" id="CLU_025040_6_0_6"/>
<evidence type="ECO:0000256" key="3">
    <source>
        <dbReference type="ARBA" id="ARBA00048550"/>
    </source>
</evidence>
<dbReference type="InterPro" id="IPR035902">
    <property type="entry name" value="Nuc_phospho_transferase"/>
</dbReference>
<dbReference type="Pfam" id="PF07831">
    <property type="entry name" value="PYNP_C"/>
    <property type="match status" value="1"/>
</dbReference>
<evidence type="ECO:0000256" key="4">
    <source>
        <dbReference type="HAMAP-Rule" id="MF_00703"/>
    </source>
</evidence>
<keyword evidence="1 4" id="KW-0328">Glycosyltransferase</keyword>
<geneLocation type="plasmid" evidence="7">
    <name>LLAP10_pA</name>
</geneLocation>
<dbReference type="KEGG" id="lfa:LFA_pA0020"/>
<name>A0A098G9F0_9GAMM</name>
<dbReference type="PANTHER" id="PTHR10515:SF0">
    <property type="entry name" value="THYMIDINE PHOSPHORYLASE"/>
    <property type="match status" value="1"/>
</dbReference>
<dbReference type="GO" id="GO:0006213">
    <property type="term" value="P:pyrimidine nucleoside metabolic process"/>
    <property type="evidence" value="ECO:0007669"/>
    <property type="project" value="InterPro"/>
</dbReference>
<dbReference type="InterPro" id="IPR013466">
    <property type="entry name" value="Thymidine/AMP_Pase"/>
</dbReference>
<dbReference type="EC" id="2.4.2.4" evidence="4"/>
<feature type="domain" description="Pyrimidine nucleoside phosphorylase C-terminal" evidence="5">
    <location>
        <begin position="432"/>
        <end position="499"/>
    </location>
</feature>
<dbReference type="PROSITE" id="PS00647">
    <property type="entry name" value="THYMID_PHOSPHORYLASE"/>
    <property type="match status" value="1"/>
</dbReference>
<dbReference type="Proteomes" id="UP000032430">
    <property type="component" value="Plasmid II"/>
</dbReference>
<dbReference type="NCBIfam" id="NF003338">
    <property type="entry name" value="PRK04350.1"/>
    <property type="match status" value="1"/>
</dbReference>
<comment type="catalytic activity">
    <reaction evidence="3 4">
        <text>thymidine + phosphate = 2-deoxy-alpha-D-ribose 1-phosphate + thymine</text>
        <dbReference type="Rhea" id="RHEA:16037"/>
        <dbReference type="ChEBI" id="CHEBI:17748"/>
        <dbReference type="ChEBI" id="CHEBI:17821"/>
        <dbReference type="ChEBI" id="CHEBI:43474"/>
        <dbReference type="ChEBI" id="CHEBI:57259"/>
        <dbReference type="EC" id="2.4.2.4"/>
    </reaction>
</comment>
<dbReference type="GO" id="GO:0005829">
    <property type="term" value="C:cytosol"/>
    <property type="evidence" value="ECO:0007669"/>
    <property type="project" value="TreeGrafter"/>
</dbReference>
<dbReference type="OrthoDB" id="341217at2"/>
<dbReference type="InterPro" id="IPR017872">
    <property type="entry name" value="Pyrmidine_PPase_CS"/>
</dbReference>
<dbReference type="Pfam" id="PF02885">
    <property type="entry name" value="Glycos_trans_3N"/>
    <property type="match status" value="1"/>
</dbReference>
<evidence type="ECO:0000313" key="6">
    <source>
        <dbReference type="EMBL" id="CEG59129.1"/>
    </source>
</evidence>
<evidence type="ECO:0000259" key="5">
    <source>
        <dbReference type="SMART" id="SM00941"/>
    </source>
</evidence>
<dbReference type="SUPFAM" id="SSF52418">
    <property type="entry name" value="Nucleoside phosphorylase/phosphoribosyltransferase catalytic domain"/>
    <property type="match status" value="1"/>
</dbReference>
<dbReference type="InterPro" id="IPR000053">
    <property type="entry name" value="Thymidine/pyrmidine_PPase"/>
</dbReference>
<dbReference type="PANTHER" id="PTHR10515">
    <property type="entry name" value="THYMIDINE PHOSPHORYLASE"/>
    <property type="match status" value="1"/>
</dbReference>
<keyword evidence="7" id="KW-1185">Reference proteome</keyword>
<dbReference type="InterPro" id="IPR017459">
    <property type="entry name" value="Glycosyl_Trfase_fam3_N_dom"/>
</dbReference>
<dbReference type="InterPro" id="IPR000312">
    <property type="entry name" value="Glycosyl_Trfase_fam3"/>
</dbReference>
<dbReference type="Gene3D" id="1.20.970.50">
    <property type="match status" value="1"/>
</dbReference>
<dbReference type="Gene3D" id="3.40.1030.10">
    <property type="entry name" value="Nucleoside phosphorylase/phosphoribosyltransferase catalytic domain"/>
    <property type="match status" value="1"/>
</dbReference>
<dbReference type="InterPro" id="IPR036566">
    <property type="entry name" value="PYNP-like_C_sf"/>
</dbReference>
<dbReference type="HAMAP" id="MF_00703">
    <property type="entry name" value="Thymid_phosp_2"/>
    <property type="match status" value="1"/>
</dbReference>
<dbReference type="GO" id="GO:0006206">
    <property type="term" value="P:pyrimidine nucleobase metabolic process"/>
    <property type="evidence" value="ECO:0007669"/>
    <property type="project" value="InterPro"/>
</dbReference>
<dbReference type="InterPro" id="IPR028579">
    <property type="entry name" value="Thym_Pase_Put"/>
</dbReference>
<keyword evidence="2 4" id="KW-0808">Transferase</keyword>
<evidence type="ECO:0000256" key="1">
    <source>
        <dbReference type="ARBA" id="ARBA00022676"/>
    </source>
</evidence>
<keyword evidence="6" id="KW-0614">Plasmid</keyword>
<dbReference type="GO" id="GO:0004645">
    <property type="term" value="F:1,4-alpha-oligoglucan phosphorylase activity"/>
    <property type="evidence" value="ECO:0007669"/>
    <property type="project" value="InterPro"/>
</dbReference>
<dbReference type="SMART" id="SM00941">
    <property type="entry name" value="PYNP_C"/>
    <property type="match status" value="1"/>
</dbReference>